<keyword evidence="4" id="KW-1185">Reference proteome</keyword>
<feature type="domain" description="Lipid/polyisoprenoid-binding YceI-like" evidence="2">
    <location>
        <begin position="69"/>
        <end position="248"/>
    </location>
</feature>
<dbReference type="RefSeq" id="WP_229489759.1">
    <property type="nucleotide sequence ID" value="NZ_FPBO01000006.1"/>
</dbReference>
<name>A0A1I7HW87_9BURK</name>
<evidence type="ECO:0000313" key="4">
    <source>
        <dbReference type="Proteomes" id="UP000199391"/>
    </source>
</evidence>
<dbReference type="Gene3D" id="2.40.128.110">
    <property type="entry name" value="Lipid/polyisoprenoid-binding, YceI-like"/>
    <property type="match status" value="1"/>
</dbReference>
<accession>A0A1I7HW87</accession>
<dbReference type="PROSITE" id="PS51318">
    <property type="entry name" value="TAT"/>
    <property type="match status" value="1"/>
</dbReference>
<dbReference type="Pfam" id="PF04264">
    <property type="entry name" value="YceI"/>
    <property type="match status" value="1"/>
</dbReference>
<evidence type="ECO:0000259" key="2">
    <source>
        <dbReference type="SMART" id="SM00867"/>
    </source>
</evidence>
<protein>
    <submittedName>
        <fullName evidence="3">Polyisoprenoid-binding protein YceI</fullName>
    </submittedName>
</protein>
<dbReference type="AlphaFoldDB" id="A0A1I7HW87"/>
<organism evidence="3 4">
    <name type="scientific">Pseudoduganella namucuonensis</name>
    <dbReference type="NCBI Taxonomy" id="1035707"/>
    <lineage>
        <taxon>Bacteria</taxon>
        <taxon>Pseudomonadati</taxon>
        <taxon>Pseudomonadota</taxon>
        <taxon>Betaproteobacteria</taxon>
        <taxon>Burkholderiales</taxon>
        <taxon>Oxalobacteraceae</taxon>
        <taxon>Telluria group</taxon>
        <taxon>Pseudoduganella</taxon>
    </lineage>
</organism>
<feature type="chain" id="PRO_5011688443" evidence="1">
    <location>
        <begin position="31"/>
        <end position="251"/>
    </location>
</feature>
<proteinExistence type="predicted"/>
<evidence type="ECO:0000256" key="1">
    <source>
        <dbReference type="SAM" id="SignalP"/>
    </source>
</evidence>
<dbReference type="InterPro" id="IPR007372">
    <property type="entry name" value="Lipid/polyisoprenoid-bd_YceI"/>
</dbReference>
<sequence length="251" mass="26191">MPKYLRFHATRRTFLPLTAALLAALLAACAPLSGMLPGASPEAAPPSAAAATVPPDAWLDQARAARRQVLRIDTATSLIAVTVRRGGALARLGHDHVIATRGLSGWAVPAAGAKPGRTSFSFRLDQMIVDDTELRAVAGLNTVPSADAISGTRNNMLVKVLDAEQYPEVRVVADTTGPGAPLETAITLHGVTRHYAVPATLSASGGRVTASGTVQLKQSDFGIKPFSVLGGALAVQDEMELRFEISAVKAR</sequence>
<feature type="signal peptide" evidence="1">
    <location>
        <begin position="1"/>
        <end position="30"/>
    </location>
</feature>
<dbReference type="Proteomes" id="UP000199391">
    <property type="component" value="Unassembled WGS sequence"/>
</dbReference>
<dbReference type="SUPFAM" id="SSF101874">
    <property type="entry name" value="YceI-like"/>
    <property type="match status" value="1"/>
</dbReference>
<gene>
    <name evidence="3" type="ORF">SAMN05216552_1006229</name>
</gene>
<evidence type="ECO:0000313" key="3">
    <source>
        <dbReference type="EMBL" id="SFU64985.1"/>
    </source>
</evidence>
<dbReference type="PROSITE" id="PS51257">
    <property type="entry name" value="PROKAR_LIPOPROTEIN"/>
    <property type="match status" value="1"/>
</dbReference>
<dbReference type="InterPro" id="IPR006311">
    <property type="entry name" value="TAT_signal"/>
</dbReference>
<dbReference type="InterPro" id="IPR036761">
    <property type="entry name" value="TTHA0802/YceI-like_sf"/>
</dbReference>
<reference evidence="4" key="1">
    <citation type="submission" date="2016-10" db="EMBL/GenBank/DDBJ databases">
        <authorList>
            <person name="Varghese N."/>
            <person name="Submissions S."/>
        </authorList>
    </citation>
    <scope>NUCLEOTIDE SEQUENCE [LARGE SCALE GENOMIC DNA]</scope>
    <source>
        <strain evidence="4">CGMCC 1.11014</strain>
    </source>
</reference>
<dbReference type="EMBL" id="FPBO01000006">
    <property type="protein sequence ID" value="SFU64985.1"/>
    <property type="molecule type" value="Genomic_DNA"/>
</dbReference>
<dbReference type="SMART" id="SM00867">
    <property type="entry name" value="YceI"/>
    <property type="match status" value="1"/>
</dbReference>
<keyword evidence="1" id="KW-0732">Signal</keyword>
<dbReference type="STRING" id="1035707.SAMN05216552_1006229"/>